<feature type="region of interest" description="Disordered" evidence="1">
    <location>
        <begin position="141"/>
        <end position="166"/>
    </location>
</feature>
<gene>
    <name evidence="2" type="ORF">CLV88_11627</name>
</gene>
<proteinExistence type="predicted"/>
<name>A0A2P8F780_9RHOB</name>
<sequence>MIVETYGDLHCPAIESGDNAKVNWLSTTQAVDLDQLKTDIEALGNLSKLTLGSGAVTVTFSNPTSGGAHDFGVVLENDQSGGIFDYSSVSQPGNHLLTAGNGGNTLCMAVNPDYNYLFRPLQLTQRASMTFRRFWTLPRLQPPSGRRHRSSPGPDKMSAYTDITAW</sequence>
<protein>
    <submittedName>
        <fullName evidence="2">Uncharacterized protein</fullName>
    </submittedName>
</protein>
<dbReference type="Proteomes" id="UP000240418">
    <property type="component" value="Unassembled WGS sequence"/>
</dbReference>
<keyword evidence="3" id="KW-1185">Reference proteome</keyword>
<dbReference type="EMBL" id="PYGJ01000016">
    <property type="protein sequence ID" value="PSL17580.1"/>
    <property type="molecule type" value="Genomic_DNA"/>
</dbReference>
<accession>A0A2P8F780</accession>
<evidence type="ECO:0000256" key="1">
    <source>
        <dbReference type="SAM" id="MobiDB-lite"/>
    </source>
</evidence>
<comment type="caution">
    <text evidence="2">The sequence shown here is derived from an EMBL/GenBank/DDBJ whole genome shotgun (WGS) entry which is preliminary data.</text>
</comment>
<organism evidence="2 3">
    <name type="scientific">Shimia abyssi</name>
    <dbReference type="NCBI Taxonomy" id="1662395"/>
    <lineage>
        <taxon>Bacteria</taxon>
        <taxon>Pseudomonadati</taxon>
        <taxon>Pseudomonadota</taxon>
        <taxon>Alphaproteobacteria</taxon>
        <taxon>Rhodobacterales</taxon>
        <taxon>Roseobacteraceae</taxon>
    </lineage>
</organism>
<reference evidence="2 3" key="1">
    <citation type="submission" date="2018-03" db="EMBL/GenBank/DDBJ databases">
        <title>Genomic Encyclopedia of Archaeal and Bacterial Type Strains, Phase II (KMG-II): from individual species to whole genera.</title>
        <authorList>
            <person name="Goeker M."/>
        </authorList>
    </citation>
    <scope>NUCLEOTIDE SEQUENCE [LARGE SCALE GENOMIC DNA]</scope>
    <source>
        <strain evidence="2 3">DSM 100673</strain>
    </source>
</reference>
<evidence type="ECO:0000313" key="3">
    <source>
        <dbReference type="Proteomes" id="UP000240418"/>
    </source>
</evidence>
<dbReference type="RefSeq" id="WP_106609913.1">
    <property type="nucleotide sequence ID" value="NZ_PYGJ01000016.1"/>
</dbReference>
<dbReference type="AlphaFoldDB" id="A0A2P8F780"/>
<evidence type="ECO:0000313" key="2">
    <source>
        <dbReference type="EMBL" id="PSL17580.1"/>
    </source>
</evidence>